<evidence type="ECO:0000256" key="1">
    <source>
        <dbReference type="SAM" id="SignalP"/>
    </source>
</evidence>
<gene>
    <name evidence="2" type="ORF">NADFUDRAFT_80873</name>
</gene>
<accession>A0A1E3PQH4</accession>
<evidence type="ECO:0000313" key="2">
    <source>
        <dbReference type="EMBL" id="ODQ67686.1"/>
    </source>
</evidence>
<dbReference type="EMBL" id="KV454406">
    <property type="protein sequence ID" value="ODQ67686.1"/>
    <property type="molecule type" value="Genomic_DNA"/>
</dbReference>
<dbReference type="Proteomes" id="UP000095009">
    <property type="component" value="Unassembled WGS sequence"/>
</dbReference>
<proteinExistence type="predicted"/>
<dbReference type="AlphaFoldDB" id="A0A1E3PQH4"/>
<protein>
    <submittedName>
        <fullName evidence="2">Uncharacterized protein</fullName>
    </submittedName>
</protein>
<organism evidence="2 3">
    <name type="scientific">Nadsonia fulvescens var. elongata DSM 6958</name>
    <dbReference type="NCBI Taxonomy" id="857566"/>
    <lineage>
        <taxon>Eukaryota</taxon>
        <taxon>Fungi</taxon>
        <taxon>Dikarya</taxon>
        <taxon>Ascomycota</taxon>
        <taxon>Saccharomycotina</taxon>
        <taxon>Dipodascomycetes</taxon>
        <taxon>Dipodascales</taxon>
        <taxon>Dipodascales incertae sedis</taxon>
        <taxon>Nadsonia</taxon>
    </lineage>
</organism>
<feature type="signal peptide" evidence="1">
    <location>
        <begin position="1"/>
        <end position="20"/>
    </location>
</feature>
<sequence length="234" mass="25341">MRLSVIGVIIISVLAIVCSANEANCDTFPACISMNRTEYSVCHYRDRSEEEIRTMDITTDNDNDYFDCLCGLTEDVFWNDFYECAGCYFSADGIPIEKQPQQALEFRSYYCWHGCLRSTTCTGSTPLPPLSIFQNATAGSGNSISATLSGPLSSGSLVITDSSQPTEIGPKSTAFASENKLATNSSVFPETTSMTVGTSISFSQHANITTSTSDSVRLSTKTLLILGSFFVSMC</sequence>
<feature type="chain" id="PRO_5009133928" evidence="1">
    <location>
        <begin position="21"/>
        <end position="234"/>
    </location>
</feature>
<keyword evidence="3" id="KW-1185">Reference proteome</keyword>
<evidence type="ECO:0000313" key="3">
    <source>
        <dbReference type="Proteomes" id="UP000095009"/>
    </source>
</evidence>
<reference evidence="2 3" key="1">
    <citation type="journal article" date="2016" name="Proc. Natl. Acad. Sci. U.S.A.">
        <title>Comparative genomics of biotechnologically important yeasts.</title>
        <authorList>
            <person name="Riley R."/>
            <person name="Haridas S."/>
            <person name="Wolfe K.H."/>
            <person name="Lopes M.R."/>
            <person name="Hittinger C.T."/>
            <person name="Goeker M."/>
            <person name="Salamov A.A."/>
            <person name="Wisecaver J.H."/>
            <person name="Long T.M."/>
            <person name="Calvey C.H."/>
            <person name="Aerts A.L."/>
            <person name="Barry K.W."/>
            <person name="Choi C."/>
            <person name="Clum A."/>
            <person name="Coughlan A.Y."/>
            <person name="Deshpande S."/>
            <person name="Douglass A.P."/>
            <person name="Hanson S.J."/>
            <person name="Klenk H.-P."/>
            <person name="LaButti K.M."/>
            <person name="Lapidus A."/>
            <person name="Lindquist E.A."/>
            <person name="Lipzen A.M."/>
            <person name="Meier-Kolthoff J.P."/>
            <person name="Ohm R.A."/>
            <person name="Otillar R.P."/>
            <person name="Pangilinan J.L."/>
            <person name="Peng Y."/>
            <person name="Rokas A."/>
            <person name="Rosa C.A."/>
            <person name="Scheuner C."/>
            <person name="Sibirny A.A."/>
            <person name="Slot J.C."/>
            <person name="Stielow J.B."/>
            <person name="Sun H."/>
            <person name="Kurtzman C.P."/>
            <person name="Blackwell M."/>
            <person name="Grigoriev I.V."/>
            <person name="Jeffries T.W."/>
        </authorList>
    </citation>
    <scope>NUCLEOTIDE SEQUENCE [LARGE SCALE GENOMIC DNA]</scope>
    <source>
        <strain evidence="2 3">DSM 6958</strain>
    </source>
</reference>
<keyword evidence="1" id="KW-0732">Signal</keyword>
<name>A0A1E3PQH4_9ASCO</name>